<keyword evidence="1" id="KW-0732">Signal</keyword>
<keyword evidence="3" id="KW-1185">Reference proteome</keyword>
<dbReference type="InterPro" id="IPR029475">
    <property type="entry name" value="DUF6807"/>
</dbReference>
<gene>
    <name evidence="2" type="ORF">FYK55_19400</name>
</gene>
<dbReference type="RefSeq" id="WP_150078107.1">
    <property type="nucleotide sequence ID" value="NZ_VWOX01000011.1"/>
</dbReference>
<sequence length="318" mass="35415">MFFRICLAALLSTPLVVTAADVQIQDDGSKAVVTIDGQPFTEYRYTGYAKPILYPVYGPGQKPMTRNYPMVKGVDNEATDHPHHKSIWYTHDEVNHVRFWMENGEGEASPDVGTQVQTSLKIDGDTIVATNDWVDAKGEVICSDRRTLSFGTDDSARYIDYAVTWIASAGEVTIGDTKEGTMAIRTNPLLRLSSAPKKGNHTAVGHSVNSEGVRDKEMWGKRAAWVDYWGEIDGQVTGVAIFDHPDNPRHPTWWHARDYGLIAANPFGVNHFEGKPDGTGDMTLKDGETLTFRYRFLFHPGDVESAKIAERYQAFAQD</sequence>
<name>A0A5M6D180_9BACT</name>
<dbReference type="AlphaFoldDB" id="A0A5M6D180"/>
<evidence type="ECO:0008006" key="4">
    <source>
        <dbReference type="Google" id="ProtNLM"/>
    </source>
</evidence>
<feature type="signal peptide" evidence="1">
    <location>
        <begin position="1"/>
        <end position="19"/>
    </location>
</feature>
<accession>A0A5M6D180</accession>
<dbReference type="Pfam" id="PF14100">
    <property type="entry name" value="DUF6807"/>
    <property type="match status" value="1"/>
</dbReference>
<protein>
    <recommendedName>
        <fullName evidence="4">Methane monooxygenase PmoA-like</fullName>
    </recommendedName>
</protein>
<organism evidence="2 3">
    <name type="scientific">Roseiconus nitratireducens</name>
    <dbReference type="NCBI Taxonomy" id="2605748"/>
    <lineage>
        <taxon>Bacteria</taxon>
        <taxon>Pseudomonadati</taxon>
        <taxon>Planctomycetota</taxon>
        <taxon>Planctomycetia</taxon>
        <taxon>Pirellulales</taxon>
        <taxon>Pirellulaceae</taxon>
        <taxon>Roseiconus</taxon>
    </lineage>
</organism>
<evidence type="ECO:0000256" key="1">
    <source>
        <dbReference type="SAM" id="SignalP"/>
    </source>
</evidence>
<reference evidence="2 3" key="1">
    <citation type="submission" date="2019-08" db="EMBL/GenBank/DDBJ databases">
        <authorList>
            <person name="Dhanesh K."/>
            <person name="Kumar G."/>
            <person name="Sasikala C."/>
            <person name="Venkata Ramana C."/>
        </authorList>
    </citation>
    <scope>NUCLEOTIDE SEQUENCE [LARGE SCALE GENOMIC DNA]</scope>
    <source>
        <strain evidence="2 3">JC645</strain>
    </source>
</reference>
<feature type="chain" id="PRO_5024404340" description="Methane monooxygenase PmoA-like" evidence="1">
    <location>
        <begin position="20"/>
        <end position="318"/>
    </location>
</feature>
<dbReference type="Proteomes" id="UP000324479">
    <property type="component" value="Unassembled WGS sequence"/>
</dbReference>
<dbReference type="EMBL" id="VWOX01000011">
    <property type="protein sequence ID" value="KAA5541063.1"/>
    <property type="molecule type" value="Genomic_DNA"/>
</dbReference>
<evidence type="ECO:0000313" key="2">
    <source>
        <dbReference type="EMBL" id="KAA5541063.1"/>
    </source>
</evidence>
<evidence type="ECO:0000313" key="3">
    <source>
        <dbReference type="Proteomes" id="UP000324479"/>
    </source>
</evidence>
<proteinExistence type="predicted"/>
<comment type="caution">
    <text evidence="2">The sequence shown here is derived from an EMBL/GenBank/DDBJ whole genome shotgun (WGS) entry which is preliminary data.</text>
</comment>